<evidence type="ECO:0000259" key="1">
    <source>
        <dbReference type="Pfam" id="PF01796"/>
    </source>
</evidence>
<dbReference type="Proteomes" id="UP001064879">
    <property type="component" value="Chromosome"/>
</dbReference>
<dbReference type="RefSeq" id="WP_265419001.1">
    <property type="nucleotide sequence ID" value="NZ_CP093443.1"/>
</dbReference>
<name>A0ABY5SQJ5_9MICO</name>
<dbReference type="InterPro" id="IPR012340">
    <property type="entry name" value="NA-bd_OB-fold"/>
</dbReference>
<protein>
    <submittedName>
        <fullName evidence="2">OB-fold domain-containing protein</fullName>
    </submittedName>
</protein>
<sequence>MPTTGEVYTYTVMYRPFHPWFKDQLLYGVVEVEDGIQVIGRYVGEDPEDLTCGQRMEAVFDDLGEHSGSIAWRRTRDRALS</sequence>
<dbReference type="SUPFAM" id="SSF50249">
    <property type="entry name" value="Nucleic acid-binding proteins"/>
    <property type="match status" value="1"/>
</dbReference>
<dbReference type="InterPro" id="IPR002878">
    <property type="entry name" value="ChsH2_C"/>
</dbReference>
<proteinExistence type="predicted"/>
<evidence type="ECO:0000313" key="3">
    <source>
        <dbReference type="Proteomes" id="UP001064879"/>
    </source>
</evidence>
<dbReference type="Pfam" id="PF01796">
    <property type="entry name" value="OB_ChsH2_C"/>
    <property type="match status" value="1"/>
</dbReference>
<dbReference type="EMBL" id="CP093443">
    <property type="protein sequence ID" value="UVI36425.1"/>
    <property type="molecule type" value="Genomic_DNA"/>
</dbReference>
<evidence type="ECO:0000313" key="2">
    <source>
        <dbReference type="EMBL" id="UVI36425.1"/>
    </source>
</evidence>
<gene>
    <name evidence="2" type="ORF">L1F31_01805</name>
</gene>
<accession>A0ABY5SQJ5</accession>
<reference evidence="2" key="1">
    <citation type="submission" date="2022-03" db="EMBL/GenBank/DDBJ databases">
        <title>Brevibacterium spongiae sp. nov., isolated from marine sponge.</title>
        <authorList>
            <person name="Li Z."/>
            <person name="Zhang M."/>
        </authorList>
    </citation>
    <scope>NUCLEOTIDE SEQUENCE</scope>
    <source>
        <strain evidence="2">WHS-Z9</strain>
    </source>
</reference>
<feature type="domain" description="ChsH2 C-terminal OB-fold" evidence="1">
    <location>
        <begin position="1"/>
        <end position="61"/>
    </location>
</feature>
<keyword evidence="3" id="KW-1185">Reference proteome</keyword>
<organism evidence="2 3">
    <name type="scientific">Brevibacterium spongiae</name>
    <dbReference type="NCBI Taxonomy" id="2909672"/>
    <lineage>
        <taxon>Bacteria</taxon>
        <taxon>Bacillati</taxon>
        <taxon>Actinomycetota</taxon>
        <taxon>Actinomycetes</taxon>
        <taxon>Micrococcales</taxon>
        <taxon>Brevibacteriaceae</taxon>
        <taxon>Brevibacterium</taxon>
    </lineage>
</organism>